<dbReference type="SUPFAM" id="SSF53807">
    <property type="entry name" value="Helical backbone' metal receptor"/>
    <property type="match status" value="1"/>
</dbReference>
<proteinExistence type="inferred from homology"/>
<dbReference type="InterPro" id="IPR002491">
    <property type="entry name" value="ABC_transptr_periplasmic_BD"/>
</dbReference>
<keyword evidence="6" id="KW-0175">Coiled coil</keyword>
<evidence type="ECO:0000256" key="7">
    <source>
        <dbReference type="SAM" id="SignalP"/>
    </source>
</evidence>
<organism evidence="9 10">
    <name type="scientific">Agarivorans aestuarii</name>
    <dbReference type="NCBI Taxonomy" id="1563703"/>
    <lineage>
        <taxon>Bacteria</taxon>
        <taxon>Pseudomonadati</taxon>
        <taxon>Pseudomonadota</taxon>
        <taxon>Gammaproteobacteria</taxon>
        <taxon>Alteromonadales</taxon>
        <taxon>Alteromonadaceae</taxon>
        <taxon>Agarivorans</taxon>
    </lineage>
</organism>
<protein>
    <submittedName>
        <fullName evidence="9">Iron-siderophore ABC transporter substrate-binding protein</fullName>
    </submittedName>
</protein>
<keyword evidence="10" id="KW-1185">Reference proteome</keyword>
<evidence type="ECO:0000256" key="5">
    <source>
        <dbReference type="ARBA" id="ARBA00022729"/>
    </source>
</evidence>
<dbReference type="CDD" id="cd01146">
    <property type="entry name" value="FhuD"/>
    <property type="match status" value="1"/>
</dbReference>
<feature type="coiled-coil region" evidence="6">
    <location>
        <begin position="125"/>
        <end position="179"/>
    </location>
</feature>
<name>A0ABU7G1E4_9ALTE</name>
<feature type="signal peptide" evidence="7">
    <location>
        <begin position="1"/>
        <end position="21"/>
    </location>
</feature>
<comment type="subcellular location">
    <subcellularLocation>
        <location evidence="1">Cell envelope</location>
    </subcellularLocation>
</comment>
<dbReference type="InterPro" id="IPR051313">
    <property type="entry name" value="Bact_iron-sidero_bind"/>
</dbReference>
<dbReference type="EMBL" id="JAYDYW010000004">
    <property type="protein sequence ID" value="MEE1672999.1"/>
    <property type="molecule type" value="Genomic_DNA"/>
</dbReference>
<dbReference type="Pfam" id="PF01497">
    <property type="entry name" value="Peripla_BP_2"/>
    <property type="match status" value="1"/>
</dbReference>
<evidence type="ECO:0000259" key="8">
    <source>
        <dbReference type="PROSITE" id="PS50983"/>
    </source>
</evidence>
<dbReference type="RefSeq" id="WP_329774377.1">
    <property type="nucleotide sequence ID" value="NZ_JAYDYW010000004.1"/>
</dbReference>
<evidence type="ECO:0000256" key="4">
    <source>
        <dbReference type="ARBA" id="ARBA00022496"/>
    </source>
</evidence>
<comment type="similarity">
    <text evidence="2">Belongs to the bacterial solute-binding protein 8 family.</text>
</comment>
<keyword evidence="5 7" id="KW-0732">Signal</keyword>
<keyword evidence="4" id="KW-0410">Iron transport</keyword>
<dbReference type="Proteomes" id="UP001310248">
    <property type="component" value="Unassembled WGS sequence"/>
</dbReference>
<reference evidence="10" key="1">
    <citation type="submission" date="2023-07" db="EMBL/GenBank/DDBJ databases">
        <title>Draft genome sequence of Agarivorans aestuarii strain ZMCS4, a CAZymes producing bacteria isolated from the marine brown algae Clodostephus spongiosus.</title>
        <authorList>
            <person name="Lorente B."/>
            <person name="Cabral C."/>
            <person name="Frias J."/>
            <person name="Faria J."/>
            <person name="Toubarro D."/>
        </authorList>
    </citation>
    <scope>NUCLEOTIDE SEQUENCE [LARGE SCALE GENOMIC DNA]</scope>
    <source>
        <strain evidence="10">ZMCS4</strain>
    </source>
</reference>
<reference evidence="9 10" key="2">
    <citation type="submission" date="2023-12" db="EMBL/GenBank/DDBJ databases">
        <authorList>
            <consortium name="Cladostephus spongiosus"/>
            <person name="Lorente B."/>
            <person name="Cabral C."/>
            <person name="Frias J."/>
            <person name="Faria J."/>
            <person name="Toubarro D."/>
        </authorList>
    </citation>
    <scope>NUCLEOTIDE SEQUENCE [LARGE SCALE GENOMIC DNA]</scope>
    <source>
        <strain evidence="9 10">ZMCS4</strain>
    </source>
</reference>
<dbReference type="PROSITE" id="PS50983">
    <property type="entry name" value="FE_B12_PBP"/>
    <property type="match status" value="1"/>
</dbReference>
<evidence type="ECO:0000256" key="6">
    <source>
        <dbReference type="SAM" id="Coils"/>
    </source>
</evidence>
<feature type="chain" id="PRO_5045805465" evidence="7">
    <location>
        <begin position="22"/>
        <end position="303"/>
    </location>
</feature>
<feature type="domain" description="Fe/B12 periplasmic-binding" evidence="8">
    <location>
        <begin position="40"/>
        <end position="303"/>
    </location>
</feature>
<keyword evidence="3" id="KW-0813">Transport</keyword>
<sequence length="303" mass="33788">MFIKFVAKVVLFCSIVAAAKAEITVEDSLGKHSLKAHPTRVAALNWDVAEQVLELGIKPIAMTDIGGYQEWVVQPAVPEGVVDIGTRTEPNLSLLAELKPDVILIASPQRDLMARLSAIAPVLFYQNYSAKHKNAEAVVENYQRIAQVLNRQEFAEQRLQDMQQELDELAQQLRVAYKDQVPEVAAIRFASTSSVYLYDDNSIPVHALNRLGIETAMPERGSQWGVAKKRITELAKVEQGMVLYFEPFAHQKQLDSSRLWQAMPFVKHSRVSSVPATWSYGGAMSILYNARALSQSLLELAPQ</sequence>
<evidence type="ECO:0000256" key="2">
    <source>
        <dbReference type="ARBA" id="ARBA00008814"/>
    </source>
</evidence>
<keyword evidence="4" id="KW-0406">Ion transport</keyword>
<comment type="caution">
    <text evidence="9">The sequence shown here is derived from an EMBL/GenBank/DDBJ whole genome shotgun (WGS) entry which is preliminary data.</text>
</comment>
<gene>
    <name evidence="9" type="ORF">SNR37_002410</name>
</gene>
<dbReference type="Gene3D" id="3.40.50.1980">
    <property type="entry name" value="Nitrogenase molybdenum iron protein domain"/>
    <property type="match status" value="2"/>
</dbReference>
<dbReference type="PANTHER" id="PTHR30532:SF1">
    <property type="entry name" value="IRON(3+)-HYDROXAMATE-BINDING PROTEIN FHUD"/>
    <property type="match status" value="1"/>
</dbReference>
<keyword evidence="4" id="KW-0408">Iron</keyword>
<evidence type="ECO:0000313" key="10">
    <source>
        <dbReference type="Proteomes" id="UP001310248"/>
    </source>
</evidence>
<accession>A0ABU7G1E4</accession>
<evidence type="ECO:0000313" key="9">
    <source>
        <dbReference type="EMBL" id="MEE1672999.1"/>
    </source>
</evidence>
<dbReference type="PANTHER" id="PTHR30532">
    <property type="entry name" value="IRON III DICITRATE-BINDING PERIPLASMIC PROTEIN"/>
    <property type="match status" value="1"/>
</dbReference>
<evidence type="ECO:0000256" key="3">
    <source>
        <dbReference type="ARBA" id="ARBA00022448"/>
    </source>
</evidence>
<dbReference type="PRINTS" id="PR01715">
    <property type="entry name" value="FERRIBNDNGPP"/>
</dbReference>
<evidence type="ECO:0000256" key="1">
    <source>
        <dbReference type="ARBA" id="ARBA00004196"/>
    </source>
</evidence>